<dbReference type="Proteomes" id="UP000574133">
    <property type="component" value="Unassembled WGS sequence"/>
</dbReference>
<dbReference type="EC" id="7.1.1.-" evidence="3"/>
<dbReference type="Pfam" id="PF00329">
    <property type="entry name" value="Complex1_30kDa"/>
    <property type="match status" value="1"/>
</dbReference>
<sequence length="149" mass="17197">MQLLREHVAEDAVLEASINEPNDHLPTLVIRSDRWRASAELFRRHPELSINYLRNVSGVDHETHMEVVYHLLSLDSGHVYAVKIRADRESPSVPSATPIWPAANWPEREIYDLLGIDFPGHPDLRRIMMPDDWVGHPLRKDYVPLDPEV</sequence>
<dbReference type="GO" id="GO:0008137">
    <property type="term" value="F:NADH dehydrogenase (ubiquinone) activity"/>
    <property type="evidence" value="ECO:0007669"/>
    <property type="project" value="InterPro"/>
</dbReference>
<dbReference type="PANTHER" id="PTHR10884:SF14">
    <property type="entry name" value="NADH DEHYDROGENASE [UBIQUINONE] IRON-SULFUR PROTEIN 3, MITOCHONDRIAL"/>
    <property type="match status" value="1"/>
</dbReference>
<comment type="subcellular location">
    <subcellularLocation>
        <location evidence="3">Cell membrane</location>
        <topology evidence="3">Peripheral membrane protein</topology>
        <orientation evidence="3">Cytoplasmic side</orientation>
    </subcellularLocation>
</comment>
<evidence type="ECO:0000313" key="7">
    <source>
        <dbReference type="EMBL" id="MBB6679546.1"/>
    </source>
</evidence>
<evidence type="ECO:0000256" key="2">
    <source>
        <dbReference type="ARBA" id="ARBA00022448"/>
    </source>
</evidence>
<keyword evidence="3" id="KW-1003">Cell membrane</keyword>
<dbReference type="EMBL" id="JACJVN010000093">
    <property type="protein sequence ID" value="MBB6679546.1"/>
    <property type="molecule type" value="Genomic_DNA"/>
</dbReference>
<dbReference type="PROSITE" id="PS00542">
    <property type="entry name" value="COMPLEX1_30K"/>
    <property type="match status" value="1"/>
</dbReference>
<dbReference type="GO" id="GO:0005886">
    <property type="term" value="C:plasma membrane"/>
    <property type="evidence" value="ECO:0007669"/>
    <property type="project" value="UniProtKB-SubCell"/>
</dbReference>
<evidence type="ECO:0000256" key="4">
    <source>
        <dbReference type="RuleBase" id="RU003456"/>
    </source>
</evidence>
<comment type="similarity">
    <text evidence="1 3 4">Belongs to the complex I 30 kDa subunit family.</text>
</comment>
<keyword evidence="3 4" id="KW-0520">NAD</keyword>
<protein>
    <recommendedName>
        <fullName evidence="3">NADH-quinone oxidoreductase subunit C</fullName>
        <ecNumber evidence="3">7.1.1.-</ecNumber>
    </recommendedName>
    <alternativeName>
        <fullName evidence="3">NADH dehydrogenase I subunit C</fullName>
    </alternativeName>
    <alternativeName>
        <fullName evidence="3">NDH-1 subunit C</fullName>
    </alternativeName>
</protein>
<organism evidence="7 8">
    <name type="scientific">Cohnella lubricantis</name>
    <dbReference type="NCBI Taxonomy" id="2163172"/>
    <lineage>
        <taxon>Bacteria</taxon>
        <taxon>Bacillati</taxon>
        <taxon>Bacillota</taxon>
        <taxon>Bacilli</taxon>
        <taxon>Bacillales</taxon>
        <taxon>Paenibacillaceae</taxon>
        <taxon>Cohnella</taxon>
    </lineage>
</organism>
<evidence type="ECO:0000259" key="6">
    <source>
        <dbReference type="Pfam" id="PF00329"/>
    </source>
</evidence>
<dbReference type="AlphaFoldDB" id="A0A841TGP5"/>
<gene>
    <name evidence="3" type="primary">nuoC</name>
    <name evidence="7" type="ORF">H4Q31_19885</name>
</gene>
<keyword evidence="3 4" id="KW-1278">Translocase</keyword>
<dbReference type="InterPro" id="IPR037232">
    <property type="entry name" value="NADH_quin_OxRdtase_su_C/D-like"/>
</dbReference>
<comment type="function">
    <text evidence="3">NDH-1 shuttles electrons from NADH, via FMN and iron-sulfur (Fe-S) centers, to quinones in the respiratory chain. The immediate electron acceptor for the enzyme in this species is believed to be a menaquinone. Couples the redox reaction to proton translocation (for every two electrons transferred, four hydrogen ions are translocated across the cytoplasmic membrane), and thus conserves the redox energy in a proton gradient.</text>
</comment>
<dbReference type="HAMAP" id="MF_01357">
    <property type="entry name" value="NDH1_NuoC"/>
    <property type="match status" value="1"/>
</dbReference>
<evidence type="ECO:0000256" key="3">
    <source>
        <dbReference type="HAMAP-Rule" id="MF_01357"/>
    </source>
</evidence>
<reference evidence="7 8" key="1">
    <citation type="submission" date="2020-08" db="EMBL/GenBank/DDBJ databases">
        <title>Cohnella phylogeny.</title>
        <authorList>
            <person name="Dunlap C."/>
        </authorList>
    </citation>
    <scope>NUCLEOTIDE SEQUENCE [LARGE SCALE GENOMIC DNA]</scope>
    <source>
        <strain evidence="7 8">DSM 103658</strain>
    </source>
</reference>
<dbReference type="GO" id="GO:0050136">
    <property type="term" value="F:NADH dehydrogenase (quinone) (non-electrogenic) activity"/>
    <property type="evidence" value="ECO:0007669"/>
    <property type="project" value="UniProtKB-UniRule"/>
</dbReference>
<evidence type="ECO:0000313" key="8">
    <source>
        <dbReference type="Proteomes" id="UP000574133"/>
    </source>
</evidence>
<evidence type="ECO:0000256" key="5">
    <source>
        <dbReference type="RuleBase" id="RU003582"/>
    </source>
</evidence>
<comment type="catalytic activity">
    <reaction evidence="3 5">
        <text>a quinone + NADH + 5 H(+)(in) = a quinol + NAD(+) + 4 H(+)(out)</text>
        <dbReference type="Rhea" id="RHEA:57888"/>
        <dbReference type="ChEBI" id="CHEBI:15378"/>
        <dbReference type="ChEBI" id="CHEBI:24646"/>
        <dbReference type="ChEBI" id="CHEBI:57540"/>
        <dbReference type="ChEBI" id="CHEBI:57945"/>
        <dbReference type="ChEBI" id="CHEBI:132124"/>
    </reaction>
</comment>
<dbReference type="NCBIfam" id="TIGR01961">
    <property type="entry name" value="NuoC_fam"/>
    <property type="match status" value="1"/>
</dbReference>
<feature type="domain" description="NADH:ubiquinone oxidoreductase 30kDa subunit" evidence="6">
    <location>
        <begin position="29"/>
        <end position="143"/>
    </location>
</feature>
<comment type="caution">
    <text evidence="7">The sequence shown here is derived from an EMBL/GenBank/DDBJ whole genome shotgun (WGS) entry which is preliminary data.</text>
</comment>
<proteinExistence type="inferred from homology"/>
<keyword evidence="8" id="KW-1185">Reference proteome</keyword>
<dbReference type="Gene3D" id="3.30.460.80">
    <property type="entry name" value="NADH:ubiquinone oxidoreductase, 30kDa subunit"/>
    <property type="match status" value="1"/>
</dbReference>
<keyword evidence="2 3" id="KW-0813">Transport</keyword>
<comment type="subunit">
    <text evidence="3">NDH-1 is composed of 14 different subunits. Subunits NuoB, C, D, E, F, and G constitute the peripheral sector of the complex.</text>
</comment>
<dbReference type="PANTHER" id="PTHR10884">
    <property type="entry name" value="NADH DEHYDROGENASE UBIQUINONE IRON-SULFUR PROTEIN 3"/>
    <property type="match status" value="1"/>
</dbReference>
<accession>A0A841TGP5</accession>
<dbReference type="InterPro" id="IPR020396">
    <property type="entry name" value="NADH_UbQ_OxRdtase_CS"/>
</dbReference>
<keyword evidence="3" id="KW-0472">Membrane</keyword>
<dbReference type="InterPro" id="IPR001268">
    <property type="entry name" value="NADH_UbQ_OxRdtase_30kDa_su"/>
</dbReference>
<evidence type="ECO:0000256" key="1">
    <source>
        <dbReference type="ARBA" id="ARBA00007569"/>
    </source>
</evidence>
<keyword evidence="3 5" id="KW-0874">Quinone</keyword>
<name>A0A841TGP5_9BACL</name>
<dbReference type="GO" id="GO:0048038">
    <property type="term" value="F:quinone binding"/>
    <property type="evidence" value="ECO:0007669"/>
    <property type="project" value="UniProtKB-KW"/>
</dbReference>
<dbReference type="InterPro" id="IPR010218">
    <property type="entry name" value="NADH_DH_suC"/>
</dbReference>
<dbReference type="SUPFAM" id="SSF143243">
    <property type="entry name" value="Nqo5-like"/>
    <property type="match status" value="1"/>
</dbReference>